<dbReference type="InterPro" id="IPR000515">
    <property type="entry name" value="MetI-like"/>
</dbReference>
<keyword evidence="3" id="KW-1003">Cell membrane</keyword>
<dbReference type="GO" id="GO:0055085">
    <property type="term" value="P:transmembrane transport"/>
    <property type="evidence" value="ECO:0007669"/>
    <property type="project" value="InterPro"/>
</dbReference>
<dbReference type="InterPro" id="IPR025966">
    <property type="entry name" value="OppC_N"/>
</dbReference>
<keyword evidence="5 7" id="KW-1133">Transmembrane helix</keyword>
<keyword evidence="4 7" id="KW-0812">Transmembrane</keyword>
<dbReference type="Proteomes" id="UP000530928">
    <property type="component" value="Unassembled WGS sequence"/>
</dbReference>
<dbReference type="InterPro" id="IPR035906">
    <property type="entry name" value="MetI-like_sf"/>
</dbReference>
<feature type="transmembrane region" description="Helical" evidence="7">
    <location>
        <begin position="103"/>
        <end position="131"/>
    </location>
</feature>
<proteinExistence type="inferred from homology"/>
<evidence type="ECO:0000256" key="2">
    <source>
        <dbReference type="ARBA" id="ARBA00022448"/>
    </source>
</evidence>
<feature type="domain" description="ABC transmembrane type-1" evidence="8">
    <location>
        <begin position="99"/>
        <end position="289"/>
    </location>
</feature>
<organism evidence="9 10">
    <name type="scientific">Nonomuraea soli</name>
    <dbReference type="NCBI Taxonomy" id="1032476"/>
    <lineage>
        <taxon>Bacteria</taxon>
        <taxon>Bacillati</taxon>
        <taxon>Actinomycetota</taxon>
        <taxon>Actinomycetes</taxon>
        <taxon>Streptosporangiales</taxon>
        <taxon>Streptosporangiaceae</taxon>
        <taxon>Nonomuraea</taxon>
    </lineage>
</organism>
<evidence type="ECO:0000256" key="7">
    <source>
        <dbReference type="RuleBase" id="RU363032"/>
    </source>
</evidence>
<feature type="transmembrane region" description="Helical" evidence="7">
    <location>
        <begin position="138"/>
        <end position="156"/>
    </location>
</feature>
<dbReference type="PANTHER" id="PTHR43386:SF25">
    <property type="entry name" value="PEPTIDE ABC TRANSPORTER PERMEASE PROTEIN"/>
    <property type="match status" value="1"/>
</dbReference>
<dbReference type="PANTHER" id="PTHR43386">
    <property type="entry name" value="OLIGOPEPTIDE TRANSPORT SYSTEM PERMEASE PROTEIN APPC"/>
    <property type="match status" value="1"/>
</dbReference>
<dbReference type="SUPFAM" id="SSF161098">
    <property type="entry name" value="MetI-like"/>
    <property type="match status" value="1"/>
</dbReference>
<evidence type="ECO:0000256" key="1">
    <source>
        <dbReference type="ARBA" id="ARBA00004651"/>
    </source>
</evidence>
<comment type="caution">
    <text evidence="9">The sequence shown here is derived from an EMBL/GenBank/DDBJ whole genome shotgun (WGS) entry which is preliminary data.</text>
</comment>
<evidence type="ECO:0000256" key="3">
    <source>
        <dbReference type="ARBA" id="ARBA00022475"/>
    </source>
</evidence>
<dbReference type="Gene3D" id="1.10.3720.10">
    <property type="entry name" value="MetI-like"/>
    <property type="match status" value="1"/>
</dbReference>
<evidence type="ECO:0000259" key="8">
    <source>
        <dbReference type="PROSITE" id="PS50928"/>
    </source>
</evidence>
<keyword evidence="2 7" id="KW-0813">Transport</keyword>
<feature type="transmembrane region" description="Helical" evidence="7">
    <location>
        <begin position="33"/>
        <end position="55"/>
    </location>
</feature>
<sequence length="302" mass="31694">MSLGAAEAAITVAEDHGGGVWREAFKRLSRNPAAIIGAVLIALFLFVAIFADWLAPYTALAPDLKQIKGPGHIPGPTAEHWLGLDDQGRDLLSRIILGARQSLLVGVVSLLFGMIGGIILGLLAGGLGGWFDTGVMRLVDMMLAVPGLLFAIGIAAMLGEGLLAVMIAIGVVNVPVFARLLRGQMLAQREADYAMAAKSLGVKRRRVILGHVFPNSLTPVIVQGTLTLATAIIEAAGLAFLGLSGADPSIPEWGRMLAESQRHLAIAPQLVIAPGLAIVLAALGFTLLGESLREALDPKYRR</sequence>
<name>A0A7W0HUS6_9ACTN</name>
<reference evidence="9 10" key="1">
    <citation type="submission" date="2020-07" db="EMBL/GenBank/DDBJ databases">
        <title>Genomic Encyclopedia of Type Strains, Phase IV (KMG-IV): sequencing the most valuable type-strain genomes for metagenomic binning, comparative biology and taxonomic classification.</title>
        <authorList>
            <person name="Goeker M."/>
        </authorList>
    </citation>
    <scope>NUCLEOTIDE SEQUENCE [LARGE SCALE GENOMIC DNA]</scope>
    <source>
        <strain evidence="9 10">DSM 45533</strain>
    </source>
</reference>
<keyword evidence="6 7" id="KW-0472">Membrane</keyword>
<dbReference type="Pfam" id="PF00528">
    <property type="entry name" value="BPD_transp_1"/>
    <property type="match status" value="1"/>
</dbReference>
<accession>A0A7W0HUS6</accession>
<feature type="transmembrane region" description="Helical" evidence="7">
    <location>
        <begin position="162"/>
        <end position="181"/>
    </location>
</feature>
<keyword evidence="10" id="KW-1185">Reference proteome</keyword>
<evidence type="ECO:0000313" key="10">
    <source>
        <dbReference type="Proteomes" id="UP000530928"/>
    </source>
</evidence>
<dbReference type="AlphaFoldDB" id="A0A7W0HUS6"/>
<evidence type="ECO:0000256" key="6">
    <source>
        <dbReference type="ARBA" id="ARBA00023136"/>
    </source>
</evidence>
<protein>
    <submittedName>
        <fullName evidence="9">Peptide/nickel transport system permease protein</fullName>
    </submittedName>
</protein>
<dbReference type="GO" id="GO:0005886">
    <property type="term" value="C:plasma membrane"/>
    <property type="evidence" value="ECO:0007669"/>
    <property type="project" value="UniProtKB-SubCell"/>
</dbReference>
<evidence type="ECO:0000256" key="5">
    <source>
        <dbReference type="ARBA" id="ARBA00022989"/>
    </source>
</evidence>
<dbReference type="Pfam" id="PF12911">
    <property type="entry name" value="OppC_N"/>
    <property type="match status" value="1"/>
</dbReference>
<gene>
    <name evidence="9" type="ORF">HNR30_007472</name>
</gene>
<dbReference type="CDD" id="cd06261">
    <property type="entry name" value="TM_PBP2"/>
    <property type="match status" value="1"/>
</dbReference>
<dbReference type="EMBL" id="JACDUR010000008">
    <property type="protein sequence ID" value="MBA2896081.1"/>
    <property type="molecule type" value="Genomic_DNA"/>
</dbReference>
<evidence type="ECO:0000256" key="4">
    <source>
        <dbReference type="ARBA" id="ARBA00022692"/>
    </source>
</evidence>
<evidence type="ECO:0000313" key="9">
    <source>
        <dbReference type="EMBL" id="MBA2896081.1"/>
    </source>
</evidence>
<comment type="similarity">
    <text evidence="7">Belongs to the binding-protein-dependent transport system permease family.</text>
</comment>
<comment type="subcellular location">
    <subcellularLocation>
        <location evidence="1 7">Cell membrane</location>
        <topology evidence="1 7">Multi-pass membrane protein</topology>
    </subcellularLocation>
</comment>
<dbReference type="PROSITE" id="PS50928">
    <property type="entry name" value="ABC_TM1"/>
    <property type="match status" value="1"/>
</dbReference>
<feature type="transmembrane region" description="Helical" evidence="7">
    <location>
        <begin position="266"/>
        <end position="289"/>
    </location>
</feature>
<dbReference type="InterPro" id="IPR050366">
    <property type="entry name" value="BP-dependent_transpt_permease"/>
</dbReference>
<dbReference type="RefSeq" id="WP_181614813.1">
    <property type="nucleotide sequence ID" value="NZ_BAABAM010000007.1"/>
</dbReference>